<dbReference type="Proteomes" id="UP001059771">
    <property type="component" value="Chromosome"/>
</dbReference>
<gene>
    <name evidence="1" type="ORF">NWT39_06835</name>
</gene>
<reference evidence="1" key="1">
    <citation type="submission" date="2022-08" db="EMBL/GenBank/DDBJ databases">
        <title>Dynamic responses of ammonia-oxidizing microbial communities induced by reactive oxygen species (ROS) in fluctuating redox aquifers.</title>
        <authorList>
            <person name="Wang P."/>
            <person name="Wang H."/>
        </authorList>
    </citation>
    <scope>NUCLEOTIDE SEQUENCE</scope>
    <source>
        <strain evidence="1">PLX03</strain>
    </source>
</reference>
<dbReference type="RefSeq" id="WP_258914180.1">
    <property type="nucleotide sequence ID" value="NZ_CP103305.1"/>
</dbReference>
<dbReference type="GeneID" id="74946641"/>
<dbReference type="AlphaFoldDB" id="A0A977IGV7"/>
<dbReference type="EMBL" id="CP103305">
    <property type="protein sequence ID" value="UVS70493.1"/>
    <property type="molecule type" value="Genomic_DNA"/>
</dbReference>
<sequence length="44" mass="4917">MGEKGGMIIKRCPICGCTEHRLIGCHTHRLKHQKGPDGRCMVVE</sequence>
<name>A0A977IGV7_9ARCH</name>
<organism evidence="1">
    <name type="scientific">Nitrososphaera viennensis</name>
    <dbReference type="NCBI Taxonomy" id="1034015"/>
    <lineage>
        <taxon>Archaea</taxon>
        <taxon>Nitrososphaerota</taxon>
        <taxon>Nitrososphaeria</taxon>
        <taxon>Nitrososphaerales</taxon>
        <taxon>Nitrososphaeraceae</taxon>
        <taxon>Nitrososphaera</taxon>
    </lineage>
</organism>
<evidence type="ECO:0000313" key="1">
    <source>
        <dbReference type="EMBL" id="UVS70493.1"/>
    </source>
</evidence>
<proteinExistence type="predicted"/>
<protein>
    <submittedName>
        <fullName evidence="1">Uncharacterized protein</fullName>
    </submittedName>
</protein>
<accession>A0A977IGV7</accession>